<feature type="domain" description="Tail sheath protein C-terminal" evidence="4">
    <location>
        <begin position="337"/>
        <end position="433"/>
    </location>
</feature>
<dbReference type="Gene3D" id="3.40.50.11790">
    <property type="match status" value="1"/>
</dbReference>
<gene>
    <name evidence="6" type="ORF">DWX06_13700</name>
</gene>
<dbReference type="InterPro" id="IPR035089">
    <property type="entry name" value="Phage_sheath_subtilisin"/>
</dbReference>
<protein>
    <submittedName>
        <fullName evidence="6">Phage tail protein</fullName>
    </submittedName>
</protein>
<evidence type="ECO:0000313" key="6">
    <source>
        <dbReference type="EMBL" id="RGT78873.1"/>
    </source>
</evidence>
<dbReference type="Pfam" id="PF22671">
    <property type="entry name" value="Gp18_domIII_N"/>
    <property type="match status" value="1"/>
</dbReference>
<evidence type="ECO:0000256" key="1">
    <source>
        <dbReference type="ARBA" id="ARBA00008005"/>
    </source>
</evidence>
<dbReference type="Gene3D" id="3.30.360.90">
    <property type="match status" value="1"/>
</dbReference>
<evidence type="ECO:0000313" key="7">
    <source>
        <dbReference type="Proteomes" id="UP000284296"/>
    </source>
</evidence>
<dbReference type="Gene3D" id="2.60.40.4290">
    <property type="match status" value="1"/>
</dbReference>
<dbReference type="InterPro" id="IPR020287">
    <property type="entry name" value="Tail_sheath_C"/>
</dbReference>
<feature type="domain" description="Tail sheath protein subtilisin-like" evidence="2">
    <location>
        <begin position="182"/>
        <end position="326"/>
    </location>
</feature>
<dbReference type="InterPro" id="IPR054564">
    <property type="entry name" value="Gp18_domIII_N"/>
</dbReference>
<dbReference type="Pfam" id="PF17482">
    <property type="entry name" value="Phage_sheath_1C"/>
    <property type="match status" value="1"/>
</dbReference>
<evidence type="ECO:0000259" key="4">
    <source>
        <dbReference type="Pfam" id="PF17482"/>
    </source>
</evidence>
<dbReference type="Proteomes" id="UP000284296">
    <property type="component" value="Unassembled WGS sequence"/>
</dbReference>
<sequence length="434" mass="46713">MALGGGTFTSQNKELPGAYINFVSAASASAALSDRGIATMPLELDWGIEGEVFEVTNEDFQKNSLKLFGYAFDSPKILGLNDLFMGAKTLYAYRLNGGGDKAANTYATAKYCGVRGNDLKIVIQKNADDASKYDVTTYFGTVKVDTQTVAKAADLVANDYVTFKAADLAVTAGTPLTGGTNGTVDGTAHQAYLDKIESYTYNTMGVVVTDDVTKKLYVAFNKRLRDELGIKFQLVIYNLSADYMGVISVKNKVTDTGWSEAALVYWVTGAESGCAVNKSCQNKKYDGGFTVDTNYTQNELKAAIKAGEFTFHKVNGVVRVLEDINSMVTTSDTCGDVFKDNQTIRVIDQLGNDDAVLFNTKYLGVVPNNASGRTSLWSDLVKIRTQLQELGAIEGFTDSDVTVAQGDSKKAVVITSAINVVNAMGKLYETVTVA</sequence>
<comment type="similarity">
    <text evidence="1">Belongs to the myoviridae tail sheath protein family.</text>
</comment>
<comment type="caution">
    <text evidence="6">The sequence shown here is derived from an EMBL/GenBank/DDBJ whole genome shotgun (WGS) entry which is preliminary data.</text>
</comment>
<feature type="domain" description="Phage tail sheath protein-like beta-sandwich" evidence="3">
    <location>
        <begin position="99"/>
        <end position="181"/>
    </location>
</feature>
<proteinExistence type="inferred from homology"/>
<feature type="domain" description="Tail sheath protein Gp18-like" evidence="5">
    <location>
        <begin position="35"/>
        <end position="95"/>
    </location>
</feature>
<dbReference type="Gene3D" id="3.30.1370.220">
    <property type="match status" value="1"/>
</dbReference>
<dbReference type="AlphaFoldDB" id="A0A412Q0R6"/>
<organism evidence="6 7">
    <name type="scientific">Agathobacter rectalis</name>
    <dbReference type="NCBI Taxonomy" id="39491"/>
    <lineage>
        <taxon>Bacteria</taxon>
        <taxon>Bacillati</taxon>
        <taxon>Bacillota</taxon>
        <taxon>Clostridia</taxon>
        <taxon>Lachnospirales</taxon>
        <taxon>Lachnospiraceae</taxon>
        <taxon>Agathobacter</taxon>
    </lineage>
</organism>
<name>A0A412Q0R6_9FIRM</name>
<dbReference type="EMBL" id="QRXG01000031">
    <property type="protein sequence ID" value="RGT78873.1"/>
    <property type="molecule type" value="Genomic_DNA"/>
</dbReference>
<dbReference type="Pfam" id="PF04984">
    <property type="entry name" value="Phage_sheath_1"/>
    <property type="match status" value="1"/>
</dbReference>
<evidence type="ECO:0000259" key="2">
    <source>
        <dbReference type="Pfam" id="PF04984"/>
    </source>
</evidence>
<evidence type="ECO:0000259" key="5">
    <source>
        <dbReference type="Pfam" id="PF22671"/>
    </source>
</evidence>
<accession>A0A412Q0R6</accession>
<reference evidence="6 7" key="1">
    <citation type="submission" date="2018-08" db="EMBL/GenBank/DDBJ databases">
        <title>A genome reference for cultivated species of the human gut microbiota.</title>
        <authorList>
            <person name="Zou Y."/>
            <person name="Xue W."/>
            <person name="Luo G."/>
        </authorList>
    </citation>
    <scope>NUCLEOTIDE SEQUENCE [LARGE SCALE GENOMIC DNA]</scope>
    <source>
        <strain evidence="6 7">AF18-16LB</strain>
    </source>
</reference>
<evidence type="ECO:0000259" key="3">
    <source>
        <dbReference type="Pfam" id="PF17481"/>
    </source>
</evidence>
<dbReference type="InterPro" id="IPR035326">
    <property type="entry name" value="Beta_sandwich_Seath"/>
</dbReference>
<dbReference type="RefSeq" id="WP_118004419.1">
    <property type="nucleotide sequence ID" value="NZ_QRXF01000020.1"/>
</dbReference>
<dbReference type="Gene3D" id="3.30.1490.360">
    <property type="match status" value="1"/>
</dbReference>
<dbReference type="Pfam" id="PF17481">
    <property type="entry name" value="Phage_sheath_domII"/>
    <property type="match status" value="1"/>
</dbReference>